<name>A0ABV6I7H0_9RHOB</name>
<dbReference type="InterPro" id="IPR016732">
    <property type="entry name" value="UCP018688"/>
</dbReference>
<dbReference type="Proteomes" id="UP001589799">
    <property type="component" value="Unassembled WGS sequence"/>
</dbReference>
<dbReference type="PANTHER" id="PTHR41373:SF1">
    <property type="entry name" value="PHOSPHATIDYLGLYCEROL LYSYLTRANSFERASE C-TERMINAL DOMAIN-CONTAINING PROTEIN"/>
    <property type="match status" value="1"/>
</dbReference>
<dbReference type="Gene3D" id="3.40.630.30">
    <property type="match status" value="1"/>
</dbReference>
<dbReference type="InterPro" id="IPR016181">
    <property type="entry name" value="Acyl_CoA_acyltransferase"/>
</dbReference>
<sequence>MARSQDAAIMISRLDARQGEAHASPTPHRGSLGCPMYPQEMSATGPQPVPDLDGLAPVGARDADTFVAACDLAKARSYIHYFPFLHFYGSDGRLRWERHGDTVLVYQIRRRNAGGTRMTLYLPPMPFDTAALHHALERMQHFNKSKSARINWVAEEEVPKVARAGFSVFFKMDEFIYDRAAVMKLEGSGFSRLRRELSGALRTSNLEIRPYRSADEPACLAVLEDWEERMAAAGIKLTVGGYATRACLAQSDRFAYPLLTGMVAEIEGEVRGFAFGGRLSSGMGCAYLFHTDPRFPGLPELLRYRLMEAYPDLACFNDSGDSGRKGLQQLKQQFRPVEMHGRFGAQMN</sequence>
<reference evidence="2 3" key="1">
    <citation type="submission" date="2024-09" db="EMBL/GenBank/DDBJ databases">
        <authorList>
            <person name="Sun Q."/>
            <person name="Mori K."/>
        </authorList>
    </citation>
    <scope>NUCLEOTIDE SEQUENCE [LARGE SCALE GENOMIC DNA]</scope>
    <source>
        <strain evidence="2 3">KCTC 22789</strain>
    </source>
</reference>
<proteinExistence type="predicted"/>
<feature type="domain" description="Phosphatidylglycerol lysyltransferase C-terminal" evidence="1">
    <location>
        <begin position="94"/>
        <end position="343"/>
    </location>
</feature>
<evidence type="ECO:0000313" key="3">
    <source>
        <dbReference type="Proteomes" id="UP001589799"/>
    </source>
</evidence>
<comment type="caution">
    <text evidence="2">The sequence shown here is derived from an EMBL/GenBank/DDBJ whole genome shotgun (WGS) entry which is preliminary data.</text>
</comment>
<dbReference type="Pfam" id="PF09924">
    <property type="entry name" value="LPG_synthase_C"/>
    <property type="match status" value="1"/>
</dbReference>
<gene>
    <name evidence="2" type="ORF">ACFFII_15580</name>
</gene>
<dbReference type="RefSeq" id="WP_377699788.1">
    <property type="nucleotide sequence ID" value="NZ_JBHLWE010000047.1"/>
</dbReference>
<evidence type="ECO:0000313" key="2">
    <source>
        <dbReference type="EMBL" id="MFC0342186.1"/>
    </source>
</evidence>
<protein>
    <submittedName>
        <fullName evidence="2">Phosphatidylglycerol lysyltransferase domain-containing protein</fullName>
    </submittedName>
</protein>
<dbReference type="PANTHER" id="PTHR41373">
    <property type="entry name" value="DUF2156 DOMAIN-CONTAINING PROTEIN"/>
    <property type="match status" value="1"/>
</dbReference>
<organism evidence="2 3">
    <name type="scientific">Paracoccus niistensis</name>
    <dbReference type="NCBI Taxonomy" id="632935"/>
    <lineage>
        <taxon>Bacteria</taxon>
        <taxon>Pseudomonadati</taxon>
        <taxon>Pseudomonadota</taxon>
        <taxon>Alphaproteobacteria</taxon>
        <taxon>Rhodobacterales</taxon>
        <taxon>Paracoccaceae</taxon>
        <taxon>Paracoccus</taxon>
    </lineage>
</organism>
<dbReference type="InterPro" id="IPR024320">
    <property type="entry name" value="LPG_synthase_C"/>
</dbReference>
<dbReference type="EMBL" id="JBHLWE010000047">
    <property type="protein sequence ID" value="MFC0342186.1"/>
    <property type="molecule type" value="Genomic_DNA"/>
</dbReference>
<dbReference type="SUPFAM" id="SSF55729">
    <property type="entry name" value="Acyl-CoA N-acyltransferases (Nat)"/>
    <property type="match status" value="1"/>
</dbReference>
<accession>A0ABV6I7H0</accession>
<keyword evidence="3" id="KW-1185">Reference proteome</keyword>
<evidence type="ECO:0000259" key="1">
    <source>
        <dbReference type="Pfam" id="PF09924"/>
    </source>
</evidence>